<reference evidence="1" key="1">
    <citation type="journal article" date="2015" name="Nature">
        <title>Complex archaea that bridge the gap between prokaryotes and eukaryotes.</title>
        <authorList>
            <person name="Spang A."/>
            <person name="Saw J.H."/>
            <person name="Jorgensen S.L."/>
            <person name="Zaremba-Niedzwiedzka K."/>
            <person name="Martijn J."/>
            <person name="Lind A.E."/>
            <person name="van Eijk R."/>
            <person name="Schleper C."/>
            <person name="Guy L."/>
            <person name="Ettema T.J."/>
        </authorList>
    </citation>
    <scope>NUCLEOTIDE SEQUENCE</scope>
</reference>
<dbReference type="EMBL" id="LAZR01056799">
    <property type="protein sequence ID" value="KKK73406.1"/>
    <property type="molecule type" value="Genomic_DNA"/>
</dbReference>
<protein>
    <submittedName>
        <fullName evidence="1">Uncharacterized protein</fullName>
    </submittedName>
</protein>
<proteinExistence type="predicted"/>
<comment type="caution">
    <text evidence="1">The sequence shown here is derived from an EMBL/GenBank/DDBJ whole genome shotgun (WGS) entry which is preliminary data.</text>
</comment>
<sequence>TYNTFGLGSSSKWGAGGTIEGAQALLLGAQAVGLATIGNVFMRERDDTDYDNRPGLGVGRKIGMLKPQFRSIFDSDAIEDFAVMSLKTAAAA</sequence>
<dbReference type="AlphaFoldDB" id="A0A0F9AMJ5"/>
<gene>
    <name evidence="1" type="ORF">LCGC14_2894170</name>
</gene>
<evidence type="ECO:0000313" key="1">
    <source>
        <dbReference type="EMBL" id="KKK73406.1"/>
    </source>
</evidence>
<feature type="non-terminal residue" evidence="1">
    <location>
        <position position="1"/>
    </location>
</feature>
<organism evidence="1">
    <name type="scientific">marine sediment metagenome</name>
    <dbReference type="NCBI Taxonomy" id="412755"/>
    <lineage>
        <taxon>unclassified sequences</taxon>
        <taxon>metagenomes</taxon>
        <taxon>ecological metagenomes</taxon>
    </lineage>
</organism>
<accession>A0A0F9AMJ5</accession>
<name>A0A0F9AMJ5_9ZZZZ</name>